<evidence type="ECO:0000256" key="1">
    <source>
        <dbReference type="ARBA" id="ARBA00004604"/>
    </source>
</evidence>
<evidence type="ECO:0000256" key="2">
    <source>
        <dbReference type="ARBA" id="ARBA00022884"/>
    </source>
</evidence>
<name>G3UGN5_LOXAF</name>
<dbReference type="Proteomes" id="UP000007646">
    <property type="component" value="Unassembled WGS sequence"/>
</dbReference>
<dbReference type="CDD" id="cd12307">
    <property type="entry name" value="RRM_NIFK_like"/>
    <property type="match status" value="1"/>
</dbReference>
<dbReference type="InterPro" id="IPR021043">
    <property type="entry name" value="NIFK_FHA_Ki67-binding"/>
</dbReference>
<evidence type="ECO:0000313" key="8">
    <source>
        <dbReference type="Proteomes" id="UP000007646"/>
    </source>
</evidence>
<dbReference type="GO" id="GO:0005654">
    <property type="term" value="C:nucleoplasm"/>
    <property type="evidence" value="ECO:0007669"/>
    <property type="project" value="Ensembl"/>
</dbReference>
<protein>
    <submittedName>
        <fullName evidence="7">Nucleolar protein interacting with the FHA domain of MKI67</fullName>
    </submittedName>
</protein>
<evidence type="ECO:0000259" key="6">
    <source>
        <dbReference type="PROSITE" id="PS50102"/>
    </source>
</evidence>
<dbReference type="FunCoup" id="G3UGN5">
    <property type="interactions" value="1245"/>
</dbReference>
<dbReference type="PANTHER" id="PTHR46754">
    <property type="entry name" value="MKI67 FHA DOMAIN-INTERACTING NUCLEOLAR PHOSPHOPROTEIN"/>
    <property type="match status" value="1"/>
</dbReference>
<reference evidence="7" key="3">
    <citation type="submission" date="2025-09" db="UniProtKB">
        <authorList>
            <consortium name="Ensembl"/>
        </authorList>
    </citation>
    <scope>IDENTIFICATION</scope>
    <source>
        <strain evidence="7">Isolate ISIS603380</strain>
    </source>
</reference>
<dbReference type="SMART" id="SM00360">
    <property type="entry name" value="RRM"/>
    <property type="match status" value="1"/>
</dbReference>
<proteinExistence type="predicted"/>
<keyword evidence="8" id="KW-1185">Reference proteome</keyword>
<dbReference type="GeneTree" id="ENSGT00390000011515"/>
<dbReference type="InterPro" id="IPR000504">
    <property type="entry name" value="RRM_dom"/>
</dbReference>
<dbReference type="GO" id="GO:0003723">
    <property type="term" value="F:RNA binding"/>
    <property type="evidence" value="ECO:0007669"/>
    <property type="project" value="UniProtKB-UniRule"/>
</dbReference>
<dbReference type="InterPro" id="IPR035979">
    <property type="entry name" value="RBD_domain_sf"/>
</dbReference>
<feature type="region of interest" description="Disordered" evidence="5">
    <location>
        <begin position="276"/>
        <end position="318"/>
    </location>
</feature>
<feature type="compositionally biased region" description="Polar residues" evidence="5">
    <location>
        <begin position="241"/>
        <end position="260"/>
    </location>
</feature>
<dbReference type="Pfam" id="PF00076">
    <property type="entry name" value="RRM_1"/>
    <property type="match status" value="1"/>
</dbReference>
<evidence type="ECO:0000256" key="4">
    <source>
        <dbReference type="PROSITE-ProRule" id="PRU00176"/>
    </source>
</evidence>
<feature type="region of interest" description="Disordered" evidence="5">
    <location>
        <begin position="240"/>
        <end position="260"/>
    </location>
</feature>
<dbReference type="STRING" id="9785.ENSLAFP00000026993"/>
<comment type="subcellular location">
    <subcellularLocation>
        <location evidence="1">Nucleus</location>
        <location evidence="1">Nucleolus</location>
    </subcellularLocation>
</comment>
<dbReference type="SUPFAM" id="SSF54928">
    <property type="entry name" value="RNA-binding domain, RBD"/>
    <property type="match status" value="1"/>
</dbReference>
<reference evidence="7 8" key="1">
    <citation type="submission" date="2009-06" db="EMBL/GenBank/DDBJ databases">
        <title>The Genome Sequence of Loxodonta africana (African elephant).</title>
        <authorList>
            <person name="Di Palma F."/>
            <person name="Heiman D."/>
            <person name="Young S."/>
            <person name="Johnson J."/>
            <person name="Lander E.S."/>
            <person name="Lindblad-Toh K."/>
        </authorList>
    </citation>
    <scope>NUCLEOTIDE SEQUENCE [LARGE SCALE GENOMIC DNA]</scope>
    <source>
        <strain evidence="7 8">Isolate ISIS603380</strain>
    </source>
</reference>
<accession>G3UGN5</accession>
<dbReference type="InterPro" id="IPR012677">
    <property type="entry name" value="Nucleotide-bd_a/b_plait_sf"/>
</dbReference>
<keyword evidence="3" id="KW-0539">Nucleus</keyword>
<dbReference type="eggNOG" id="KOG4208">
    <property type="taxonomic scope" value="Eukaryota"/>
</dbReference>
<dbReference type="Gene3D" id="3.30.70.330">
    <property type="match status" value="1"/>
</dbReference>
<gene>
    <name evidence="7" type="primary">NIFK</name>
</gene>
<dbReference type="InParanoid" id="G3UGN5"/>
<feature type="domain" description="RRM" evidence="6">
    <location>
        <begin position="42"/>
        <end position="120"/>
    </location>
</feature>
<dbReference type="OMA" id="FECKDVA"/>
<dbReference type="Pfam" id="PF12196">
    <property type="entry name" value="hNIFK_binding"/>
    <property type="match status" value="1"/>
</dbReference>
<organism evidence="7 8">
    <name type="scientific">Loxodonta africana</name>
    <name type="common">African elephant</name>
    <dbReference type="NCBI Taxonomy" id="9785"/>
    <lineage>
        <taxon>Eukaryota</taxon>
        <taxon>Metazoa</taxon>
        <taxon>Chordata</taxon>
        <taxon>Craniata</taxon>
        <taxon>Vertebrata</taxon>
        <taxon>Euteleostomi</taxon>
        <taxon>Mammalia</taxon>
        <taxon>Eutheria</taxon>
        <taxon>Afrotheria</taxon>
        <taxon>Proboscidea</taxon>
        <taxon>Elephantidae</taxon>
        <taxon>Loxodonta</taxon>
    </lineage>
</organism>
<evidence type="ECO:0000313" key="7">
    <source>
        <dbReference type="Ensembl" id="ENSLAFP00000026993.1"/>
    </source>
</evidence>
<dbReference type="GO" id="GO:0005737">
    <property type="term" value="C:cytoplasm"/>
    <property type="evidence" value="ECO:0007669"/>
    <property type="project" value="Ensembl"/>
</dbReference>
<keyword evidence="2 4" id="KW-0694">RNA-binding</keyword>
<dbReference type="GO" id="GO:0000794">
    <property type="term" value="C:condensed nuclear chromosome"/>
    <property type="evidence" value="ECO:0007669"/>
    <property type="project" value="Ensembl"/>
</dbReference>
<evidence type="ECO:0000256" key="3">
    <source>
        <dbReference type="ARBA" id="ARBA00023242"/>
    </source>
</evidence>
<dbReference type="Ensembl" id="ENSLAFT00000037437.1">
    <property type="protein sequence ID" value="ENSLAFP00000026993.1"/>
    <property type="gene ID" value="ENSLAFG00000030731.1"/>
</dbReference>
<reference evidence="7" key="2">
    <citation type="submission" date="2025-08" db="UniProtKB">
        <authorList>
            <consortium name="Ensembl"/>
        </authorList>
    </citation>
    <scope>IDENTIFICATION</scope>
    <source>
        <strain evidence="7">Isolate ISIS603380</strain>
    </source>
</reference>
<dbReference type="GO" id="GO:0005730">
    <property type="term" value="C:nucleolus"/>
    <property type="evidence" value="ECO:0007669"/>
    <property type="project" value="UniProtKB-SubCell"/>
</dbReference>
<feature type="compositionally biased region" description="Basic residues" evidence="5">
    <location>
        <begin position="306"/>
        <end position="318"/>
    </location>
</feature>
<dbReference type="AlphaFoldDB" id="G3UGN5"/>
<sequence length="318" mass="36353">MADFSGPAKPLLSLNPQEQARFQKQVAQARRRATQQEKLTPGVVYVGHIPRGLFEPQLKAYFSQFGTVTRLKLSRSKKTGNSKGYAFVEFESDDVAKIVAETMNNYLFGERLLKCDFMPPEKVHEKVFKDWDVPFSKPSYPAVKRYNKKRSLTQKLRMEKRFKNKEKLLRKKLAKKGIVYNFPSLVNTLSRNALGVCGRDIITSLVVTRASSEGVLTSTYKKKFLLQNNLFKILPKKKKGNVSNTDLQSSTNSQGSTPVCTPTFLERRKCEVAEMNDDEEDKEIIFKQPVAGVKEEAQETQTSTRSGKKRQRRRKSKQ</sequence>
<dbReference type="PROSITE" id="PS50102">
    <property type="entry name" value="RRM"/>
    <property type="match status" value="1"/>
</dbReference>
<evidence type="ECO:0000256" key="5">
    <source>
        <dbReference type="SAM" id="MobiDB-lite"/>
    </source>
</evidence>